<evidence type="ECO:0000313" key="1">
    <source>
        <dbReference type="EMBL" id="KAK8835272.1"/>
    </source>
</evidence>
<dbReference type="EMBL" id="JAPFFF010000198">
    <property type="protein sequence ID" value="KAK8835272.1"/>
    <property type="molecule type" value="Genomic_DNA"/>
</dbReference>
<gene>
    <name evidence="1" type="ORF">M9Y10_016243</name>
    <name evidence="2" type="ORF">M9Y10_020251</name>
</gene>
<keyword evidence="3" id="KW-1185">Reference proteome</keyword>
<comment type="caution">
    <text evidence="1">The sequence shown here is derived from an EMBL/GenBank/DDBJ whole genome shotgun (WGS) entry which is preliminary data.</text>
</comment>
<organism evidence="1 3">
    <name type="scientific">Tritrichomonas musculus</name>
    <dbReference type="NCBI Taxonomy" id="1915356"/>
    <lineage>
        <taxon>Eukaryota</taxon>
        <taxon>Metamonada</taxon>
        <taxon>Parabasalia</taxon>
        <taxon>Tritrichomonadida</taxon>
        <taxon>Tritrichomonadidae</taxon>
        <taxon>Tritrichomonas</taxon>
    </lineage>
</organism>
<name>A0ABR2GNY3_9EUKA</name>
<evidence type="ECO:0000313" key="2">
    <source>
        <dbReference type="EMBL" id="KAK8846245.1"/>
    </source>
</evidence>
<dbReference type="EMBL" id="JAPFFF010000029">
    <property type="protein sequence ID" value="KAK8846245.1"/>
    <property type="molecule type" value="Genomic_DNA"/>
</dbReference>
<reference evidence="1 3" key="1">
    <citation type="submission" date="2024-04" db="EMBL/GenBank/DDBJ databases">
        <title>Tritrichomonas musculus Genome.</title>
        <authorList>
            <person name="Alves-Ferreira E."/>
            <person name="Grigg M."/>
            <person name="Lorenzi H."/>
            <person name="Galac M."/>
        </authorList>
    </citation>
    <scope>NUCLEOTIDE SEQUENCE [LARGE SCALE GENOMIC DNA]</scope>
    <source>
        <strain evidence="1 3">EAF2021</strain>
    </source>
</reference>
<protein>
    <submittedName>
        <fullName evidence="1">Uncharacterized protein</fullName>
    </submittedName>
</protein>
<evidence type="ECO:0000313" key="3">
    <source>
        <dbReference type="Proteomes" id="UP001470230"/>
    </source>
</evidence>
<dbReference type="Proteomes" id="UP001470230">
    <property type="component" value="Unassembled WGS sequence"/>
</dbReference>
<proteinExistence type="predicted"/>
<accession>A0ABR2GNY3</accession>
<sequence>MNNEIIIFHKPNFHFGKFEEPIHINFYINDKICPVRVQKSSFKNESHLTKDPDSIIKIKLPKCDGIPKWGEAISSLNKYFTPYSIGDVKKMYSKTFTYKIRINEVIPLYYIARTLNLENLYRYIEISFDSDQIKPHQLANLYLDCKEKLRQISFPEIISHIELLLEMSPPQEIYFSSIHFVEIILSLQKQRQNREFIRKWLHSVFKEYSKTKLYNNSIYQIVSNHQVVNSNDAFIIWIYSQYFPSMNGDKKFASVLSTYDFTEDDTKIPLTEKQAVFLFENRKKKENLSPCILKLIVPYICALSKSDPSKCFQMFQNMMSSINSIPEFKDNLSLEQLIQLAFIAAHPPNSSDVPFYQNIYSQISEEIRQKAELNQNNNEYIFDNQKEIMKLSWEQLFSTFNFCSIDIFIEICYKWLRKNQKFTEEDLNSFYSLFPFDEKQEKWKVRYSYILFRIFDLLNQQYKFNLASLINPNKFFEGEGNSSLENLFSYILEKNKVFAISPETLNIIHQRINLSKKEQIMLVLLIRNFQVQDYNKKILLPVYEESVENVINILALLKQKEKEKNYDKKNQLQIDDIENDFIINNTAKVARKCFGKLEIPTIISLSTLIPFNTFFGQNEDDDQIVLMNEDRVALYASLSTDFDPKLINFSQLSFRLVSFYLESIKFQFITPRNSPISYFKKNFFVNSPSMVKYIIDIKKEWMKVSIPRFHFHEIGMITICVMTMQNQRTAELLKRSFEYVGINNVNIIFPGDDCDGTIPEDNPVILLKPFENNIDCPLESMVNSFLSRKQPFAMNAYSFFSLINESSNLTALSGLLGFETDNMEAIEWSEPTSGFLPFKENLPILKFESINNSSSYNDYSPNADVYFHSISCQLIKDVTNKVTFANGRLFAVKIWPTFSIFNYDIVIEGDEQSPIYWACLKQMALTTLSLFFDFRLKFSNDST</sequence>